<name>A0A9P9ITQ5_9PLEO</name>
<dbReference type="EMBL" id="JAGMWT010000003">
    <property type="protein sequence ID" value="KAH7132046.1"/>
    <property type="molecule type" value="Genomic_DNA"/>
</dbReference>
<dbReference type="PANTHER" id="PTHR35392:SF3">
    <property type="entry name" value="ZN(2)-C6 FUNGAL-TYPE DOMAIN-CONTAINING PROTEIN"/>
    <property type="match status" value="1"/>
</dbReference>
<dbReference type="OrthoDB" id="3921198at2759"/>
<dbReference type="SUPFAM" id="SSF57701">
    <property type="entry name" value="Zn2/Cys6 DNA-binding domain"/>
    <property type="match status" value="1"/>
</dbReference>
<organism evidence="4 5">
    <name type="scientific">Dendryphion nanum</name>
    <dbReference type="NCBI Taxonomy" id="256645"/>
    <lineage>
        <taxon>Eukaryota</taxon>
        <taxon>Fungi</taxon>
        <taxon>Dikarya</taxon>
        <taxon>Ascomycota</taxon>
        <taxon>Pezizomycotina</taxon>
        <taxon>Dothideomycetes</taxon>
        <taxon>Pleosporomycetidae</taxon>
        <taxon>Pleosporales</taxon>
        <taxon>Torulaceae</taxon>
        <taxon>Dendryphion</taxon>
    </lineage>
</organism>
<dbReference type="PANTHER" id="PTHR35392">
    <property type="entry name" value="ZN(II)2CYS6 TRANSCRIPTION FACTOR (EUROFUNG)-RELATED-RELATED"/>
    <property type="match status" value="1"/>
</dbReference>
<evidence type="ECO:0000313" key="4">
    <source>
        <dbReference type="EMBL" id="KAH7132046.1"/>
    </source>
</evidence>
<sequence>MSVLSRELSADDKWQDLVSWDSLDEIYDPLFQGSSANSTSQQRGEHLPDYRLPVNATAELDFPSAPPSVSDDLLSLDYTLSGPPSVIDGPPSLNRAYSWLSASPSYSTTATSPIISRQDGPLNGSDNVFDQRPFSQRIGTESPVIDAGEQILTHSFESNESFASVSPHVFNPYLPGTSYAFNSLDLSSSQALSNFGGWADQSFAIEPIPELDHEQAIPIPHQNQIYSNGLSSFSPTTEQSLSNAIEIPQSNRREPAFYNSQNPSPWARHVPPILSDSPEARRRSRSNTLSRSLSRSEPRRIRNSQMLPSPTSNALGWVSYQPHQETNRLVASATEGGGRRQRGRTKALTLDQRKNAALMRVIKACSNCKKRKEKCDPGTPCRSCLDHYKGDLVNSPCRDRLLSNLSEAFLSERLGWHPTSRSLESFAAPFGYKVLSSITYNIPIHLGFGPVLTVPVHALQMQRPGTLYHDHIIYSWPPSELKGGVHTHAVLPAVLSPEGQSTLRDTLDKHLSLIVAQHFRSFPLYCSPLRILREVYIFYRTLNNSEHANTLQKALKLLVIVHIGGDLTLPAPSSNDALAQLVQASLPFENVLNTDVVPTPCFIRSQLGSVLPGLAHDLMKDVLTSLERLFLARESQEWPIALAVLIVVLMTIESIHYHDAKLPYHHLYDSMPSPTQHYKAEARKVDDQNVETLLSFYSACFPTSHTRLRSDGEGDVGENRFIEAVREAIRSANAGGGYLEKRATEERTGEDMGYFFDRLVARLLVLKS</sequence>
<dbReference type="PROSITE" id="PS50048">
    <property type="entry name" value="ZN2_CY6_FUNGAL_2"/>
    <property type="match status" value="1"/>
</dbReference>
<accession>A0A9P9ITQ5</accession>
<comment type="caution">
    <text evidence="4">The sequence shown here is derived from an EMBL/GenBank/DDBJ whole genome shotgun (WGS) entry which is preliminary data.</text>
</comment>
<dbReference type="Proteomes" id="UP000700596">
    <property type="component" value="Unassembled WGS sequence"/>
</dbReference>
<reference evidence="4" key="1">
    <citation type="journal article" date="2021" name="Nat. Commun.">
        <title>Genetic determinants of endophytism in the Arabidopsis root mycobiome.</title>
        <authorList>
            <person name="Mesny F."/>
            <person name="Miyauchi S."/>
            <person name="Thiergart T."/>
            <person name="Pickel B."/>
            <person name="Atanasova L."/>
            <person name="Karlsson M."/>
            <person name="Huettel B."/>
            <person name="Barry K.W."/>
            <person name="Haridas S."/>
            <person name="Chen C."/>
            <person name="Bauer D."/>
            <person name="Andreopoulos W."/>
            <person name="Pangilinan J."/>
            <person name="LaButti K."/>
            <person name="Riley R."/>
            <person name="Lipzen A."/>
            <person name="Clum A."/>
            <person name="Drula E."/>
            <person name="Henrissat B."/>
            <person name="Kohler A."/>
            <person name="Grigoriev I.V."/>
            <person name="Martin F.M."/>
            <person name="Hacquard S."/>
        </authorList>
    </citation>
    <scope>NUCLEOTIDE SEQUENCE</scope>
    <source>
        <strain evidence="4">MPI-CAGE-CH-0243</strain>
    </source>
</reference>
<dbReference type="GO" id="GO:0008270">
    <property type="term" value="F:zinc ion binding"/>
    <property type="evidence" value="ECO:0007669"/>
    <property type="project" value="InterPro"/>
</dbReference>
<feature type="domain" description="Zn(2)-C6 fungal-type" evidence="3">
    <location>
        <begin position="364"/>
        <end position="399"/>
    </location>
</feature>
<evidence type="ECO:0000259" key="3">
    <source>
        <dbReference type="PROSITE" id="PS50048"/>
    </source>
</evidence>
<evidence type="ECO:0000313" key="5">
    <source>
        <dbReference type="Proteomes" id="UP000700596"/>
    </source>
</evidence>
<proteinExistence type="predicted"/>
<keyword evidence="5" id="KW-1185">Reference proteome</keyword>
<dbReference type="InterPro" id="IPR036864">
    <property type="entry name" value="Zn2-C6_fun-type_DNA-bd_sf"/>
</dbReference>
<evidence type="ECO:0000256" key="1">
    <source>
        <dbReference type="ARBA" id="ARBA00023242"/>
    </source>
</evidence>
<dbReference type="SMART" id="SM00066">
    <property type="entry name" value="GAL4"/>
    <property type="match status" value="1"/>
</dbReference>
<feature type="compositionally biased region" description="Polar residues" evidence="2">
    <location>
        <begin position="303"/>
        <end position="314"/>
    </location>
</feature>
<keyword evidence="1" id="KW-0539">Nucleus</keyword>
<dbReference type="AlphaFoldDB" id="A0A9P9ITQ5"/>
<dbReference type="CDD" id="cd00067">
    <property type="entry name" value="GAL4"/>
    <property type="match status" value="1"/>
</dbReference>
<gene>
    <name evidence="4" type="ORF">B0J11DRAFT_548064</name>
</gene>
<evidence type="ECO:0000256" key="2">
    <source>
        <dbReference type="SAM" id="MobiDB-lite"/>
    </source>
</evidence>
<protein>
    <recommendedName>
        <fullName evidence="3">Zn(2)-C6 fungal-type domain-containing protein</fullName>
    </recommendedName>
</protein>
<dbReference type="InterPro" id="IPR052973">
    <property type="entry name" value="Fungal_sec-metab_reg_TF"/>
</dbReference>
<dbReference type="InterPro" id="IPR001138">
    <property type="entry name" value="Zn2Cys6_DnaBD"/>
</dbReference>
<feature type="region of interest" description="Disordered" evidence="2">
    <location>
        <begin position="254"/>
        <end position="317"/>
    </location>
</feature>
<dbReference type="GO" id="GO:0000981">
    <property type="term" value="F:DNA-binding transcription factor activity, RNA polymerase II-specific"/>
    <property type="evidence" value="ECO:0007669"/>
    <property type="project" value="InterPro"/>
</dbReference>